<keyword evidence="1" id="KW-0433">Leucine-rich repeat</keyword>
<dbReference type="SUPFAM" id="SSF52058">
    <property type="entry name" value="L domain-like"/>
    <property type="match status" value="1"/>
</dbReference>
<feature type="transmembrane region" description="Helical" evidence="3">
    <location>
        <begin position="6"/>
        <end position="24"/>
    </location>
</feature>
<name>A0A9N9S8E1_9DIPT</name>
<keyword evidence="3" id="KW-1133">Transmembrane helix</keyword>
<organism evidence="4 5">
    <name type="scientific">Chironomus riparius</name>
    <dbReference type="NCBI Taxonomy" id="315576"/>
    <lineage>
        <taxon>Eukaryota</taxon>
        <taxon>Metazoa</taxon>
        <taxon>Ecdysozoa</taxon>
        <taxon>Arthropoda</taxon>
        <taxon>Hexapoda</taxon>
        <taxon>Insecta</taxon>
        <taxon>Pterygota</taxon>
        <taxon>Neoptera</taxon>
        <taxon>Endopterygota</taxon>
        <taxon>Diptera</taxon>
        <taxon>Nematocera</taxon>
        <taxon>Chironomoidea</taxon>
        <taxon>Chironomidae</taxon>
        <taxon>Chironominae</taxon>
        <taxon>Chironomus</taxon>
    </lineage>
</organism>
<dbReference type="InterPro" id="IPR050333">
    <property type="entry name" value="SLRP"/>
</dbReference>
<dbReference type="Gene3D" id="3.80.10.10">
    <property type="entry name" value="Ribonuclease Inhibitor"/>
    <property type="match status" value="1"/>
</dbReference>
<dbReference type="OrthoDB" id="676979at2759"/>
<keyword evidence="5" id="KW-1185">Reference proteome</keyword>
<dbReference type="InterPro" id="IPR003591">
    <property type="entry name" value="Leu-rich_rpt_typical-subtyp"/>
</dbReference>
<gene>
    <name evidence="4" type="ORF">CHIRRI_LOCUS15107</name>
</gene>
<dbReference type="SMART" id="SM00369">
    <property type="entry name" value="LRR_TYP"/>
    <property type="match status" value="4"/>
</dbReference>
<evidence type="ECO:0000256" key="1">
    <source>
        <dbReference type="ARBA" id="ARBA00022614"/>
    </source>
</evidence>
<keyword evidence="2" id="KW-0677">Repeat</keyword>
<keyword evidence="3" id="KW-0812">Transmembrane</keyword>
<protein>
    <submittedName>
        <fullName evidence="4">Uncharacterized protein</fullName>
    </submittedName>
</protein>
<dbReference type="PROSITE" id="PS51450">
    <property type="entry name" value="LRR"/>
    <property type="match status" value="1"/>
</dbReference>
<dbReference type="Pfam" id="PF13855">
    <property type="entry name" value="LRR_8"/>
    <property type="match status" value="2"/>
</dbReference>
<evidence type="ECO:0000313" key="5">
    <source>
        <dbReference type="Proteomes" id="UP001153620"/>
    </source>
</evidence>
<evidence type="ECO:0000256" key="3">
    <source>
        <dbReference type="SAM" id="Phobius"/>
    </source>
</evidence>
<accession>A0A9N9S8E1</accession>
<sequence>MWSWKHSVSLAFVYVTVASFFIDLKHYFKPMDKNFQLECSDPSGDESVTCHFLKIYTQKSHFNITMIHTTGNFSAAELQQVTNIGLHKYNMPEYMPGNLGIFLPKLEELHITNSILKHLIRQSFKLMTSLLILDLDNNEIEHIPRDTFYDLHNLVFLKLNGNKIKELRQPLLDRLHHLHSFSAVNNKISRIDTRFFRQNRRIKWIYLTGNKIERLGIDFKHFRHLKAVDLRRNSRDCNFLFNVNHRSNFTVANFQKNVTNYCSGKI</sequence>
<evidence type="ECO:0000313" key="4">
    <source>
        <dbReference type="EMBL" id="CAG9812302.1"/>
    </source>
</evidence>
<dbReference type="InterPro" id="IPR032675">
    <property type="entry name" value="LRR_dom_sf"/>
</dbReference>
<dbReference type="PANTHER" id="PTHR45712:SF22">
    <property type="entry name" value="INSULIN-LIKE GROWTH FACTOR-BINDING PROTEIN COMPLEX ACID LABILE SUBUNIT"/>
    <property type="match status" value="1"/>
</dbReference>
<dbReference type="InterPro" id="IPR001611">
    <property type="entry name" value="Leu-rich_rpt"/>
</dbReference>
<reference evidence="4" key="2">
    <citation type="submission" date="2022-10" db="EMBL/GenBank/DDBJ databases">
        <authorList>
            <consortium name="ENA_rothamsted_submissions"/>
            <consortium name="culmorum"/>
            <person name="King R."/>
        </authorList>
    </citation>
    <scope>NUCLEOTIDE SEQUENCE</scope>
</reference>
<dbReference type="PANTHER" id="PTHR45712">
    <property type="entry name" value="AGAP008170-PA"/>
    <property type="match status" value="1"/>
</dbReference>
<reference evidence="4" key="1">
    <citation type="submission" date="2022-01" db="EMBL/GenBank/DDBJ databases">
        <authorList>
            <person name="King R."/>
        </authorList>
    </citation>
    <scope>NUCLEOTIDE SEQUENCE</scope>
</reference>
<proteinExistence type="predicted"/>
<dbReference type="Proteomes" id="UP001153620">
    <property type="component" value="Chromosome 4"/>
</dbReference>
<dbReference type="AlphaFoldDB" id="A0A9N9S8E1"/>
<evidence type="ECO:0000256" key="2">
    <source>
        <dbReference type="ARBA" id="ARBA00022737"/>
    </source>
</evidence>
<dbReference type="EMBL" id="OU895880">
    <property type="protein sequence ID" value="CAG9812302.1"/>
    <property type="molecule type" value="Genomic_DNA"/>
</dbReference>
<keyword evidence="3" id="KW-0472">Membrane</keyword>